<evidence type="ECO:0000256" key="5">
    <source>
        <dbReference type="ARBA" id="ARBA00012388"/>
    </source>
</evidence>
<feature type="region of interest" description="Disordered" evidence="10">
    <location>
        <begin position="1038"/>
        <end position="1075"/>
    </location>
</feature>
<dbReference type="Pfam" id="PF22600">
    <property type="entry name" value="MTPAP-like_central"/>
    <property type="match status" value="1"/>
</dbReference>
<dbReference type="GO" id="GO:0050265">
    <property type="term" value="F:RNA uridylyltransferase activity"/>
    <property type="evidence" value="ECO:0007669"/>
    <property type="project" value="TreeGrafter"/>
</dbReference>
<evidence type="ECO:0000313" key="13">
    <source>
        <dbReference type="EMBL" id="ETN43262.1"/>
    </source>
</evidence>
<organism evidence="13 14">
    <name type="scientific">Cyphellophora europaea (strain CBS 101466)</name>
    <name type="common">Phialophora europaea</name>
    <dbReference type="NCBI Taxonomy" id="1220924"/>
    <lineage>
        <taxon>Eukaryota</taxon>
        <taxon>Fungi</taxon>
        <taxon>Dikarya</taxon>
        <taxon>Ascomycota</taxon>
        <taxon>Pezizomycotina</taxon>
        <taxon>Eurotiomycetes</taxon>
        <taxon>Chaetothyriomycetidae</taxon>
        <taxon>Chaetothyriales</taxon>
        <taxon>Cyphellophoraceae</taxon>
        <taxon>Cyphellophora</taxon>
    </lineage>
</organism>
<feature type="compositionally biased region" description="Basic and acidic residues" evidence="10">
    <location>
        <begin position="1050"/>
        <end position="1063"/>
    </location>
</feature>
<feature type="compositionally biased region" description="Low complexity" evidence="10">
    <location>
        <begin position="715"/>
        <end position="726"/>
    </location>
</feature>
<dbReference type="RefSeq" id="XP_008714998.1">
    <property type="nucleotide sequence ID" value="XM_008716776.1"/>
</dbReference>
<proteinExistence type="inferred from homology"/>
<evidence type="ECO:0000256" key="1">
    <source>
        <dbReference type="ARBA" id="ARBA00001936"/>
    </source>
</evidence>
<dbReference type="SUPFAM" id="SSF81301">
    <property type="entry name" value="Nucleotidyltransferase"/>
    <property type="match status" value="1"/>
</dbReference>
<gene>
    <name evidence="13" type="ORF">HMPREF1541_02421</name>
</gene>
<dbReference type="EC" id="2.7.7.19" evidence="5"/>
<evidence type="ECO:0000256" key="4">
    <source>
        <dbReference type="ARBA" id="ARBA00008593"/>
    </source>
</evidence>
<evidence type="ECO:0000256" key="7">
    <source>
        <dbReference type="ARBA" id="ARBA00022679"/>
    </source>
</evidence>
<dbReference type="GO" id="GO:0010605">
    <property type="term" value="P:negative regulation of macromolecule metabolic process"/>
    <property type="evidence" value="ECO:0007669"/>
    <property type="project" value="UniProtKB-ARBA"/>
</dbReference>
<dbReference type="InParanoid" id="W2S3K0"/>
<feature type="region of interest" description="Disordered" evidence="10">
    <location>
        <begin position="1107"/>
        <end position="1127"/>
    </location>
</feature>
<evidence type="ECO:0000256" key="2">
    <source>
        <dbReference type="ARBA" id="ARBA00001946"/>
    </source>
</evidence>
<evidence type="ECO:0000259" key="12">
    <source>
        <dbReference type="Pfam" id="PF22600"/>
    </source>
</evidence>
<comment type="similarity">
    <text evidence="4">Belongs to the DNA polymerase type-B-like family.</text>
</comment>
<feature type="compositionally biased region" description="Basic and acidic residues" evidence="10">
    <location>
        <begin position="792"/>
        <end position="819"/>
    </location>
</feature>
<dbReference type="HOGENOM" id="CLU_006595_0_0_1"/>
<keyword evidence="8" id="KW-0479">Metal-binding</keyword>
<evidence type="ECO:0000256" key="8">
    <source>
        <dbReference type="ARBA" id="ARBA00022723"/>
    </source>
</evidence>
<dbReference type="InterPro" id="IPR043519">
    <property type="entry name" value="NT_sf"/>
</dbReference>
<comment type="cofactor">
    <cofactor evidence="2">
        <name>Mg(2+)</name>
        <dbReference type="ChEBI" id="CHEBI:18420"/>
    </cofactor>
</comment>
<dbReference type="STRING" id="1220924.W2S3K0"/>
<evidence type="ECO:0000256" key="6">
    <source>
        <dbReference type="ARBA" id="ARBA00022490"/>
    </source>
</evidence>
<name>W2S3K0_CYPE1</name>
<feature type="compositionally biased region" description="Polar residues" evidence="10">
    <location>
        <begin position="94"/>
        <end position="107"/>
    </location>
</feature>
<dbReference type="Proteomes" id="UP000030752">
    <property type="component" value="Unassembled WGS sequence"/>
</dbReference>
<dbReference type="VEuPathDB" id="FungiDB:HMPREF1541_02421"/>
<feature type="region of interest" description="Disordered" evidence="10">
    <location>
        <begin position="1"/>
        <end position="167"/>
    </location>
</feature>
<feature type="compositionally biased region" description="Basic and acidic residues" evidence="10">
    <location>
        <begin position="1454"/>
        <end position="1464"/>
    </location>
</feature>
<keyword evidence="9" id="KW-0460">Magnesium</keyword>
<feature type="domain" description="Poly(A) RNA polymerase mitochondrial-like central palm" evidence="12">
    <location>
        <begin position="203"/>
        <end position="352"/>
    </location>
</feature>
<feature type="region of interest" description="Disordered" evidence="10">
    <location>
        <begin position="278"/>
        <end position="305"/>
    </location>
</feature>
<feature type="compositionally biased region" description="Basic residues" evidence="10">
    <location>
        <begin position="769"/>
        <end position="780"/>
    </location>
</feature>
<dbReference type="GO" id="GO:0031123">
    <property type="term" value="P:RNA 3'-end processing"/>
    <property type="evidence" value="ECO:0007669"/>
    <property type="project" value="TreeGrafter"/>
</dbReference>
<dbReference type="GO" id="GO:1990817">
    <property type="term" value="F:poly(A) RNA polymerase activity"/>
    <property type="evidence" value="ECO:0007669"/>
    <property type="project" value="UniProtKB-EC"/>
</dbReference>
<dbReference type="PANTHER" id="PTHR12271">
    <property type="entry name" value="POLY A POLYMERASE CID PAP -RELATED"/>
    <property type="match status" value="1"/>
</dbReference>
<feature type="compositionally biased region" description="Basic and acidic residues" evidence="10">
    <location>
        <begin position="997"/>
        <end position="1013"/>
    </location>
</feature>
<dbReference type="InterPro" id="IPR002058">
    <property type="entry name" value="PAP_assoc"/>
</dbReference>
<reference evidence="13 14" key="1">
    <citation type="submission" date="2013-03" db="EMBL/GenBank/DDBJ databases">
        <title>The Genome Sequence of Phialophora europaea CBS 101466.</title>
        <authorList>
            <consortium name="The Broad Institute Genomics Platform"/>
            <person name="Cuomo C."/>
            <person name="de Hoog S."/>
            <person name="Gorbushina A."/>
            <person name="Walker B."/>
            <person name="Young S.K."/>
            <person name="Zeng Q."/>
            <person name="Gargeya S."/>
            <person name="Fitzgerald M."/>
            <person name="Haas B."/>
            <person name="Abouelleil A."/>
            <person name="Allen A.W."/>
            <person name="Alvarado L."/>
            <person name="Arachchi H.M."/>
            <person name="Berlin A.M."/>
            <person name="Chapman S.B."/>
            <person name="Gainer-Dewar J."/>
            <person name="Goldberg J."/>
            <person name="Griggs A."/>
            <person name="Gujja S."/>
            <person name="Hansen M."/>
            <person name="Howarth C."/>
            <person name="Imamovic A."/>
            <person name="Ireland A."/>
            <person name="Larimer J."/>
            <person name="McCowan C."/>
            <person name="Murphy C."/>
            <person name="Pearson M."/>
            <person name="Poon T.W."/>
            <person name="Priest M."/>
            <person name="Roberts A."/>
            <person name="Saif S."/>
            <person name="Shea T."/>
            <person name="Sisk P."/>
            <person name="Sykes S."/>
            <person name="Wortman J."/>
            <person name="Nusbaum C."/>
            <person name="Birren B."/>
        </authorList>
    </citation>
    <scope>NUCLEOTIDE SEQUENCE [LARGE SCALE GENOMIC DNA]</scope>
    <source>
        <strain evidence="13 14">CBS 101466</strain>
    </source>
</reference>
<accession>W2S3K0</accession>
<feature type="region of interest" description="Disordered" evidence="10">
    <location>
        <begin position="704"/>
        <end position="827"/>
    </location>
</feature>
<feature type="region of interest" description="Disordered" evidence="10">
    <location>
        <begin position="1450"/>
        <end position="1470"/>
    </location>
</feature>
<dbReference type="eggNOG" id="KOG2277">
    <property type="taxonomic scope" value="Eukaryota"/>
</dbReference>
<dbReference type="GO" id="GO:0046872">
    <property type="term" value="F:metal ion binding"/>
    <property type="evidence" value="ECO:0007669"/>
    <property type="project" value="UniProtKB-KW"/>
</dbReference>
<evidence type="ECO:0000256" key="10">
    <source>
        <dbReference type="SAM" id="MobiDB-lite"/>
    </source>
</evidence>
<feature type="compositionally biased region" description="Pro residues" evidence="10">
    <location>
        <begin position="61"/>
        <end position="71"/>
    </location>
</feature>
<comment type="subcellular location">
    <subcellularLocation>
        <location evidence="3">Cytoplasm</location>
    </subcellularLocation>
</comment>
<dbReference type="GeneID" id="19969760"/>
<sequence>MADQPPGAGFNPHVWGQLNDAASQTNQRPRGGRGRGPSLGSRQGPGYGTQPPSMNPYAAPMSPPFQSPPPSMDSFPPLGSQAQPAATAKPMSPVSPQAFNQPPSRGSTYHRAPPRDFYHRGPSSPHGYGHHGRGPHFNHNSRSAHQQSYDNFRRPPAPGGNLYSPTAPPASFLGPFPSYDDKERAFREQVMAQSDYLNKAQVATRQKYQLKQDEQILKEDFRRHLESIFQQSLAEKYPSIAVGEIRLRCYGSLNNGFGLAQCDMDLLLALPEEIDLINKDAPDAPNDNANPSVDSSQQQGAASAALEAVIDPETDDDKFEVALRLEGALLDLGIGARLLTKTRVPILRVCERPNEELLENLRAYRKETLEAAEALKEKTVNQHADTPPDLSMSDIASALQELSSEEAAAQVILPASPSKNKQPSLEFTGDCGIQCDINFTNFVAIHNTRLLREYCLYDSRVAQIGTFVKAWAKIRDINTPYWGTLSSYGYILMVLHYLMNVAQPPVIPNLQDLAITQDSWNPEPVPKFEGKFDIRFWQDQATIEAYKAQQPRNRESTGHLLRGFFWYYSAREGFNFKNDVISIRSRGGILKKYHKGWTEAKWADQKKNVRQRYLLAIEDPFEVDHNVARVVGHNGIVAIRDEFRRAWSIISSVGGPNASTEDLLDVVEERGDLLRKDQEHHREKIRRMKQDLEAKEKEALKGVSMQNDQHEGENQEQIQQQPPGQSEKIETGTLDQTPWSHPSPPSKPSHRRRSPNPQLTQDDGGTQVKPRHLKRGRTRKVKAESDNEDHDEDRSESVARIEAKTWQRSGDVGELKAEGSDSDSGPICSPSETCLRQGFDSNGNPIAWDISTQDGRWLQWRDNKIRQGRWRGVVNNPSLAAHDKRYPFDPRRPAPEDCDEYRLANELFWVNRAPYPLNRNPDITSTETAIVAAIPKPGVIIRTRQKGRRRVVKRKSSSPTATGHEQSSGQAPAVASEIPEQHDVKTDAPAAINESDDWAKRAEAWHQDTDRDTASSQGPVKPDEAATEAWAEIAQPAQPHPEAWDSVGFEESHTETDPRDSKGDGWGTPPSWKSTTMDVETASICTNPYPNEGPYCPNDNTHTSKEFRSTFKGSTPPQRHWRGTRHTSVDSDMITRAQRARALSGPHLSNTLLTGDARLDPQDWWQPVGLPIAWDISTAGGTWLRKRDTYIRLGTFQYPRGPHLQALHKLFPYDSRMPRWKLATHNAQLQAFYRYSLWPQGLRPPISSASRGQRGGSSAPEMNIIQPKVSTQTTIVTDSEEWPQYSLLQRPPPHSKAADFVSMFSPEDLAHKPREADSVVSDEAEEMPDSAFIRSRRLAYFADKEQRENGDDEAEDEETIRNIMMFMQQAGIGSGNGISDGSMHRRIDPTSMANYKPYSEQPGSGVGSMTTAEQNSFSTSFDPACEAEGMPKYPSVNAEETSKVPLTLYPDISANDRPRDEDPRIMPIPRDQGFKFDVRQLRDLAVIKEGGNGCAVQGCEFEIEGEHEWTGSGAVDWVQSDFAYEESKVSMEKPYEYGRGDEEGYLDELPGMGI</sequence>
<evidence type="ECO:0000259" key="11">
    <source>
        <dbReference type="Pfam" id="PF03828"/>
    </source>
</evidence>
<feature type="compositionally biased region" description="Basic residues" evidence="10">
    <location>
        <begin position="943"/>
        <end position="956"/>
    </location>
</feature>
<protein>
    <recommendedName>
        <fullName evidence="5">polynucleotide adenylyltransferase</fullName>
        <ecNumber evidence="5">2.7.7.19</ecNumber>
    </recommendedName>
</protein>
<evidence type="ECO:0000313" key="14">
    <source>
        <dbReference type="Proteomes" id="UP000030752"/>
    </source>
</evidence>
<evidence type="ECO:0000256" key="9">
    <source>
        <dbReference type="ARBA" id="ARBA00022842"/>
    </source>
</evidence>
<feature type="compositionally biased region" description="Polar residues" evidence="10">
    <location>
        <begin position="138"/>
        <end position="150"/>
    </location>
</feature>
<evidence type="ECO:0000256" key="3">
    <source>
        <dbReference type="ARBA" id="ARBA00004496"/>
    </source>
</evidence>
<feature type="domain" description="PAP-associated" evidence="11">
    <location>
        <begin position="558"/>
        <end position="625"/>
    </location>
</feature>
<dbReference type="Gene3D" id="1.10.1410.10">
    <property type="match status" value="1"/>
</dbReference>
<dbReference type="PANTHER" id="PTHR12271:SF40">
    <property type="entry name" value="POLY(A) RNA POLYMERASE GLD2"/>
    <property type="match status" value="1"/>
</dbReference>
<dbReference type="Pfam" id="PF03828">
    <property type="entry name" value="PAP_assoc"/>
    <property type="match status" value="1"/>
</dbReference>
<dbReference type="OrthoDB" id="407432at2759"/>
<feature type="compositionally biased region" description="Polar residues" evidence="10">
    <location>
        <begin position="959"/>
        <end position="970"/>
    </location>
</feature>
<keyword evidence="7" id="KW-0808">Transferase</keyword>
<dbReference type="EMBL" id="KB822718">
    <property type="protein sequence ID" value="ETN43262.1"/>
    <property type="molecule type" value="Genomic_DNA"/>
</dbReference>
<feature type="region of interest" description="Disordered" evidence="10">
    <location>
        <begin position="941"/>
        <end position="1026"/>
    </location>
</feature>
<dbReference type="Gene3D" id="3.30.460.10">
    <property type="entry name" value="Beta Polymerase, domain 2"/>
    <property type="match status" value="1"/>
</dbReference>
<feature type="compositionally biased region" description="Low complexity" evidence="10">
    <location>
        <begin position="283"/>
        <end position="305"/>
    </location>
</feature>
<comment type="cofactor">
    <cofactor evidence="1">
        <name>Mn(2+)</name>
        <dbReference type="ChEBI" id="CHEBI:29035"/>
    </cofactor>
</comment>
<keyword evidence="6" id="KW-0963">Cytoplasm</keyword>
<dbReference type="GO" id="GO:0005737">
    <property type="term" value="C:cytoplasm"/>
    <property type="evidence" value="ECO:0007669"/>
    <property type="project" value="UniProtKB-SubCell"/>
</dbReference>
<dbReference type="InterPro" id="IPR054708">
    <property type="entry name" value="MTPAP-like_central"/>
</dbReference>
<keyword evidence="14" id="KW-1185">Reference proteome</keyword>
<dbReference type="SUPFAM" id="SSF81631">
    <property type="entry name" value="PAP/OAS1 substrate-binding domain"/>
    <property type="match status" value="1"/>
</dbReference>